<gene>
    <name evidence="1" type="ORF">G3M70_02515</name>
</gene>
<dbReference type="Proteomes" id="UP000594688">
    <property type="component" value="Chromosome"/>
</dbReference>
<protein>
    <submittedName>
        <fullName evidence="1">Uncharacterized protein</fullName>
    </submittedName>
</protein>
<dbReference type="AlphaFoldDB" id="A0A7T0BTN4"/>
<name>A0A7T0BTN4_9BACT</name>
<dbReference type="EMBL" id="CP048685">
    <property type="protein sequence ID" value="QPJ60819.1"/>
    <property type="molecule type" value="Genomic_DNA"/>
</dbReference>
<evidence type="ECO:0000313" key="1">
    <source>
        <dbReference type="EMBL" id="QPJ60819.1"/>
    </source>
</evidence>
<organism evidence="1 2">
    <name type="scientific">Candidatus Nitronauta litoralis</name>
    <dbReference type="NCBI Taxonomy" id="2705533"/>
    <lineage>
        <taxon>Bacteria</taxon>
        <taxon>Pseudomonadati</taxon>
        <taxon>Nitrospinota/Tectimicrobiota group</taxon>
        <taxon>Nitrospinota</taxon>
        <taxon>Nitrospinia</taxon>
        <taxon>Nitrospinales</taxon>
        <taxon>Nitrospinaceae</taxon>
        <taxon>Candidatus Nitronauta</taxon>
    </lineage>
</organism>
<accession>A0A7T0BTN4</accession>
<proteinExistence type="predicted"/>
<reference evidence="1 2" key="1">
    <citation type="submission" date="2020-02" db="EMBL/GenBank/DDBJ databases">
        <title>Genomic and physiological characterization of two novel Nitrospinaceae genera.</title>
        <authorList>
            <person name="Mueller A.J."/>
            <person name="Jung M.-Y."/>
            <person name="Strachan C.R."/>
            <person name="Herbold C.W."/>
            <person name="Kirkegaard R.H."/>
            <person name="Daims H."/>
        </authorList>
    </citation>
    <scope>NUCLEOTIDE SEQUENCE [LARGE SCALE GENOMIC DNA]</scope>
    <source>
        <strain evidence="1">EB</strain>
    </source>
</reference>
<sequence>MLTLIRVIIFIVLFTTPILAQEIKTRGDCSPAIFEAEGAGAVSLRLNCYINDLPLDSIVRQGKAKELLKALKKGVSAETIIQGFALGNTNNLSGVGFFKKVIITDLSKFLREISKHININNRIYLKNDAYTTLFWLAAEAQRKDIISIITAFGMAIHIDDHRFGGHHDTFLRKEFFPIISLIRNGVITVKDTEVLEKLLENSFIFPEFNSSFPVSTDVSYNFEKKTDLRNKIIAGLPNAKSRKPFDMANIPNLCQLASKSGDFDWCERLKSVSSFYLSDDKTGTHWPYSVKLLGLLNIRSDYAVFLMHHTRGRGSLGLFYVPRKGTKYKMSFWNTAGSNSPPCWNKKLNGYKTDCWRLYSLEQDFFDKKKFTGKRGFPIYTASDKNISW</sequence>
<dbReference type="KEGG" id="nli:G3M70_02515"/>
<evidence type="ECO:0000313" key="2">
    <source>
        <dbReference type="Proteomes" id="UP000594688"/>
    </source>
</evidence>